<dbReference type="PANTHER" id="PTHR31151">
    <property type="entry name" value="PROLINE-TRNA LIGASE (DUF1680)"/>
    <property type="match status" value="1"/>
</dbReference>
<dbReference type="SUPFAM" id="SSF48208">
    <property type="entry name" value="Six-hairpin glycosidases"/>
    <property type="match status" value="1"/>
</dbReference>
<evidence type="ECO:0000259" key="2">
    <source>
        <dbReference type="Pfam" id="PF07944"/>
    </source>
</evidence>
<dbReference type="InterPro" id="IPR008928">
    <property type="entry name" value="6-hairpin_glycosidase_sf"/>
</dbReference>
<evidence type="ECO:0000313" key="7">
    <source>
        <dbReference type="Proteomes" id="UP000027601"/>
    </source>
</evidence>
<dbReference type="GO" id="GO:0005975">
    <property type="term" value="P:carbohydrate metabolic process"/>
    <property type="evidence" value="ECO:0007669"/>
    <property type="project" value="InterPro"/>
</dbReference>
<feature type="chain" id="PRO_5001662296" evidence="1">
    <location>
        <begin position="18"/>
        <end position="790"/>
    </location>
</feature>
<evidence type="ECO:0000259" key="3">
    <source>
        <dbReference type="Pfam" id="PF16375"/>
    </source>
</evidence>
<dbReference type="GO" id="GO:0016787">
    <property type="term" value="F:hydrolase activity"/>
    <property type="evidence" value="ECO:0007669"/>
    <property type="project" value="UniProtKB-KW"/>
</dbReference>
<dbReference type="eggNOG" id="COG3533">
    <property type="taxonomic scope" value="Bacteria"/>
</dbReference>
<proteinExistence type="predicted"/>
<feature type="domain" description="Non-reducing end beta-L-arabinofuranosidase-like GH127 middle" evidence="5">
    <location>
        <begin position="426"/>
        <end position="519"/>
    </location>
</feature>
<feature type="domain" description="Glycoside hydrolase GH146 substrate-binding" evidence="4">
    <location>
        <begin position="653"/>
        <end position="783"/>
    </location>
</feature>
<dbReference type="Pfam" id="PF07944">
    <property type="entry name" value="Beta-AFase-like_GH127_cat"/>
    <property type="match status" value="1"/>
</dbReference>
<dbReference type="InterPro" id="IPR046544">
    <property type="entry name" value="GH146_SB_dom"/>
</dbReference>
<dbReference type="Pfam" id="PF20736">
    <property type="entry name" value="Glyco_hydro127M"/>
    <property type="match status" value="1"/>
</dbReference>
<dbReference type="Pfam" id="PF20620">
    <property type="entry name" value="DUF6805"/>
    <property type="match status" value="1"/>
</dbReference>
<dbReference type="Pfam" id="PF16375">
    <property type="entry name" value="DUF4986"/>
    <property type="match status" value="1"/>
</dbReference>
<dbReference type="AlphaFoldDB" id="A0A069D2D8"/>
<dbReference type="EMBL" id="BAJS01000007">
    <property type="protein sequence ID" value="GAK36490.1"/>
    <property type="molecule type" value="Genomic_DNA"/>
</dbReference>
<gene>
    <name evidence="6" type="ORF">JCM15093_1658</name>
</gene>
<evidence type="ECO:0000313" key="6">
    <source>
        <dbReference type="EMBL" id="GAK36490.1"/>
    </source>
</evidence>
<name>A0A069D2D8_9BACE</name>
<dbReference type="OrthoDB" id="9757939at2"/>
<dbReference type="STRING" id="1121097.GCA_000428125_01566"/>
<evidence type="ECO:0000259" key="4">
    <source>
        <dbReference type="Pfam" id="PF20620"/>
    </source>
</evidence>
<organism evidence="6 7">
    <name type="scientific">Bacteroides graminisolvens DSM 19988 = JCM 15093</name>
    <dbReference type="NCBI Taxonomy" id="1121097"/>
    <lineage>
        <taxon>Bacteria</taxon>
        <taxon>Pseudomonadati</taxon>
        <taxon>Bacteroidota</taxon>
        <taxon>Bacteroidia</taxon>
        <taxon>Bacteroidales</taxon>
        <taxon>Bacteroidaceae</taxon>
        <taxon>Bacteroides</taxon>
    </lineage>
</organism>
<dbReference type="InterPro" id="IPR012878">
    <property type="entry name" value="Beta-AFase-like_GH127_cat"/>
</dbReference>
<dbReference type="Proteomes" id="UP000027601">
    <property type="component" value="Unassembled WGS sequence"/>
</dbReference>
<evidence type="ECO:0000256" key="1">
    <source>
        <dbReference type="SAM" id="SignalP"/>
    </source>
</evidence>
<dbReference type="InterPro" id="IPR032275">
    <property type="entry name" value="DUF4986"/>
</dbReference>
<feature type="signal peptide" evidence="1">
    <location>
        <begin position="1"/>
        <end position="17"/>
    </location>
</feature>
<protein>
    <submittedName>
        <fullName evidence="6">Glycosyl hydrolase</fullName>
    </submittedName>
</protein>
<keyword evidence="7" id="KW-1185">Reference proteome</keyword>
<feature type="domain" description="Non-reducing end beta-L-arabinofuranosidase-like GH127 catalytic" evidence="2">
    <location>
        <begin position="35"/>
        <end position="416"/>
    </location>
</feature>
<reference evidence="6 7" key="1">
    <citation type="journal article" date="2015" name="Microbes Environ.">
        <title>Distribution and evolution of nitrogen fixation genes in the phylum bacteroidetes.</title>
        <authorList>
            <person name="Inoue J."/>
            <person name="Oshima K."/>
            <person name="Suda W."/>
            <person name="Sakamoto M."/>
            <person name="Iino T."/>
            <person name="Noda S."/>
            <person name="Hongoh Y."/>
            <person name="Hattori M."/>
            <person name="Ohkuma M."/>
        </authorList>
    </citation>
    <scope>NUCLEOTIDE SEQUENCE [LARGE SCALE GENOMIC DNA]</scope>
    <source>
        <strain evidence="6 7">JCM 15093</strain>
    </source>
</reference>
<feature type="domain" description="DUF4986" evidence="3">
    <location>
        <begin position="547"/>
        <end position="629"/>
    </location>
</feature>
<dbReference type="InterPro" id="IPR049046">
    <property type="entry name" value="Beta-AFase-like_GH127_middle"/>
</dbReference>
<dbReference type="PANTHER" id="PTHR31151:SF0">
    <property type="entry name" value="PROLINE-TRNA LIGASE (DUF1680)"/>
    <property type="match status" value="1"/>
</dbReference>
<keyword evidence="1" id="KW-0732">Signal</keyword>
<accession>A0A069D2D8</accession>
<keyword evidence="6" id="KW-0378">Hydrolase</keyword>
<evidence type="ECO:0000259" key="5">
    <source>
        <dbReference type="Pfam" id="PF20736"/>
    </source>
</evidence>
<dbReference type="RefSeq" id="WP_024996393.1">
    <property type="nucleotide sequence ID" value="NZ_ATZI01000004.1"/>
</dbReference>
<comment type="caution">
    <text evidence="6">The sequence shown here is derived from an EMBL/GenBank/DDBJ whole genome shotgun (WGS) entry which is preliminary data.</text>
</comment>
<sequence length="790" mass="89685">MKKVCLFLFTLLTSAMASSQMQKSTYRIQPFPLSDVRLLDSPFRHAEDLDIQYLLELNADRLLAPYRKEAGLAPKAPNYTNWENTGLDGHIGGHYLAALSQMYAATGNAQIKGRLDYMLSELKACQDAAGNGYLCGVPGGKAMWEEIAKGNIRASSFGLNDKWVPLYNIHKIFAGLRDAYTYAGSEEAYTMLIKLTDWMDQLVAPLTDEQMQDMLRSEHGGLNEIFADVAAFTGKEKYVKLGRRFSHQSLLTPLLQQEDKLTGMHANTQIPKVIGFERIAEVEGDEAWHGAARFFWQTVTTNRSVSIGGNSVREHFHPANDFSSMMHDVQGPETCNTYNMLRLTKLLYQVDGGSNYMDYYEKALYNHILSTQNSKTGGFVYFTPMRSGHYRVYSQPQTSFWCCVGSGLENHARYGEMIYAHHEKDVYVNLFIPSKLDWKEQGLVIEQHSAFPEQSYTELTVIPRRKSEFTLYVRKPEWADNCRMLVNGQVYSAQPNDHGYLAVQRTWKKNDVVRFEFDMPVRVEALPDKSSYYSILYGPVVLAAQMGEDKMNGMFADDSRGGHIASGPQLPLAKMPVIVGTPDEIIGRIRKDAVKPLTFYLEGVYPENESPMELVPFYQLQECRYMVYWNLVSQSDLAEQQKKLAEQEQKQMELDAVTLDRVICGEQQPESDHFMEMFNSNTGSDEDLHWREARDNGWFSYLMKTQTDTVAQIRIVYKGLPNRDATVWANDVKVGTLTSVVSNELSISEFALPQALQGEKQLRVKIGTATSKGTVRIYEVRLVKNAEPTK</sequence>